<dbReference type="InterPro" id="IPR008964">
    <property type="entry name" value="Invasin/intimin_cell_adhesion"/>
</dbReference>
<dbReference type="Gene3D" id="2.60.40.10">
    <property type="entry name" value="Immunoglobulins"/>
    <property type="match status" value="3"/>
</dbReference>
<dbReference type="Gene3D" id="3.10.620.30">
    <property type="match status" value="1"/>
</dbReference>
<dbReference type="SUPFAM" id="SSF54001">
    <property type="entry name" value="Cysteine proteinases"/>
    <property type="match status" value="1"/>
</dbReference>
<comment type="caution">
    <text evidence="2">The sequence shown here is derived from an EMBL/GenBank/DDBJ whole genome shotgun (WGS) entry which is preliminary data.</text>
</comment>
<organism evidence="2 3">
    <name type="scientific">Methanobrevibacter millerae</name>
    <dbReference type="NCBI Taxonomy" id="230361"/>
    <lineage>
        <taxon>Archaea</taxon>
        <taxon>Methanobacteriati</taxon>
        <taxon>Methanobacteriota</taxon>
        <taxon>Methanomada group</taxon>
        <taxon>Methanobacteria</taxon>
        <taxon>Methanobacteriales</taxon>
        <taxon>Methanobacteriaceae</taxon>
        <taxon>Methanobrevibacter</taxon>
    </lineage>
</organism>
<evidence type="ECO:0000313" key="3">
    <source>
        <dbReference type="Proteomes" id="UP000713479"/>
    </source>
</evidence>
<dbReference type="EMBL" id="SUTF01000004">
    <property type="protein sequence ID" value="MBE6510420.1"/>
    <property type="molecule type" value="Genomic_DNA"/>
</dbReference>
<dbReference type="PANTHER" id="PTHR33490:SF3">
    <property type="entry name" value="CONSERVED INTEGRAL MEMBRANE PROTEIN"/>
    <property type="match status" value="1"/>
</dbReference>
<dbReference type="InterPro" id="IPR002931">
    <property type="entry name" value="Transglutaminase-like"/>
</dbReference>
<gene>
    <name evidence="2" type="ORF">E7Z74_04030</name>
</gene>
<protein>
    <recommendedName>
        <fullName evidence="1">Transglutaminase-like domain-containing protein</fullName>
    </recommendedName>
</protein>
<sequence length="920" mass="100748">MTFILILFIGISSVSASNMTDSGLLNDNFSQDEDISISNASSYGDVSNSVKQTALFGNDTQLYYKDGTAFNVILSDDEGKLLANQSIIFKINGNNYTRTTNEYGLASILINLNPGIYNISSSYSGNENYASSFASNTVKVLSTINGQDIEKYYMNDTQYYATFVDAGGNFLRDTMVTFNINGVFYQRKTDQNGVARLNINLLPGKYVLTATNPVNEEMHSNNITVLSTLISSDIVKYYKNDTQYRVSLLDGSGNPLTAGSVTFNINGVMYTRSINENAIAQLNINLNPGNYTITATNPLNGEMHSNNIEVLPTIYSNDLTMTYRDGSRFTAHVLDDGGNPLANSEVKFNVNGVFYTRSTDAKGNAYLNINLNVGEYIITSTNHKGLSISNRIVIAKSHVTIKDSNSHAIAGLNRDYAVTLVGLNNKSIPLETIIFKYDGICENIVTDENGEAKIVIPKLQEGKYSIEYEFEGNMNYYSYKSSNKLTVENATNILSGKDLKMTYHDGSRFNVTLTDLKSVPMANESIVFNVSGNSYSLITDENGVAGLNINLNPGTYKISYVYSKINDVDYNVGSNTITVSKISAYLSTKDLAFDYGDSKAFTAILTDGNKAPLEGIDVTFDISGVSYARTTNASGVAKLNINLPVGYYDVTTSITNPFYKADTKSNHVLVNGSILTGVDLSLIPKLTRDYSVTLLDAYKNPISNALIEFSYNGITTRAYTNDQGVATISVGNLALGQYIIVYMYIEGDNAGQSNILVSNSVLNSKNTISNLAPYLASSRNCPVSNSEIVALANRLTGGLTNPLDKAIAIFNYVRDQISYSYYYDTYYGAVGTLHAKRGNCVDQSHLSIALYRAAGLPARYVHGTCVFGDGDSGGHVWTQVLVDDIWIVSDSINRRNSLGQVVNWNNYNYRLNGYYSSLSF</sequence>
<dbReference type="AlphaFoldDB" id="A0A8T3VKK2"/>
<feature type="domain" description="Transglutaminase-like" evidence="1">
    <location>
        <begin position="832"/>
        <end position="893"/>
    </location>
</feature>
<reference evidence="2" key="1">
    <citation type="submission" date="2019-04" db="EMBL/GenBank/DDBJ databases">
        <title>Evolution of Biomass-Degrading Anaerobic Consortia Revealed by Metagenomics.</title>
        <authorList>
            <person name="Peng X."/>
        </authorList>
    </citation>
    <scope>NUCLEOTIDE SEQUENCE</scope>
    <source>
        <strain evidence="2">SIG13</strain>
    </source>
</reference>
<dbReference type="Pfam" id="PF01841">
    <property type="entry name" value="Transglut_core"/>
    <property type="match status" value="1"/>
</dbReference>
<evidence type="ECO:0000313" key="2">
    <source>
        <dbReference type="EMBL" id="MBE6510420.1"/>
    </source>
</evidence>
<dbReference type="InterPro" id="IPR013783">
    <property type="entry name" value="Ig-like_fold"/>
</dbReference>
<name>A0A8T3VKK2_9EURY</name>
<dbReference type="InterPro" id="IPR038765">
    <property type="entry name" value="Papain-like_cys_pep_sf"/>
</dbReference>
<dbReference type="SMART" id="SM00460">
    <property type="entry name" value="TGc"/>
    <property type="match status" value="1"/>
</dbReference>
<dbReference type="SUPFAM" id="SSF49373">
    <property type="entry name" value="Invasin/intimin cell-adhesion fragments"/>
    <property type="match status" value="1"/>
</dbReference>
<proteinExistence type="predicted"/>
<evidence type="ECO:0000259" key="1">
    <source>
        <dbReference type="SMART" id="SM00460"/>
    </source>
</evidence>
<dbReference type="PANTHER" id="PTHR33490">
    <property type="entry name" value="BLR5614 PROTEIN-RELATED"/>
    <property type="match status" value="1"/>
</dbReference>
<dbReference type="Proteomes" id="UP000713479">
    <property type="component" value="Unassembled WGS sequence"/>
</dbReference>
<accession>A0A8T3VKK2</accession>